<keyword evidence="9" id="KW-1185">Reference proteome</keyword>
<dbReference type="Gene3D" id="1.10.510.10">
    <property type="entry name" value="Transferase(Phosphotransferase) domain 1"/>
    <property type="match status" value="1"/>
</dbReference>
<dbReference type="PROSITE" id="PS50011">
    <property type="entry name" value="PROTEIN_KINASE_DOM"/>
    <property type="match status" value="1"/>
</dbReference>
<dbReference type="SUPFAM" id="SSF56112">
    <property type="entry name" value="Protein kinase-like (PK-like)"/>
    <property type="match status" value="1"/>
</dbReference>
<dbReference type="PROSITE" id="PS00108">
    <property type="entry name" value="PROTEIN_KINASE_ST"/>
    <property type="match status" value="1"/>
</dbReference>
<feature type="region of interest" description="Disordered" evidence="6">
    <location>
        <begin position="698"/>
        <end position="719"/>
    </location>
</feature>
<name>A0A9P4QVM7_9PLEO</name>
<keyword evidence="2" id="KW-0808">Transferase</keyword>
<evidence type="ECO:0000256" key="6">
    <source>
        <dbReference type="SAM" id="MobiDB-lite"/>
    </source>
</evidence>
<dbReference type="AlphaFoldDB" id="A0A9P4QVM7"/>
<dbReference type="PANTHER" id="PTHR43671:SF13">
    <property type="entry name" value="SERINE_THREONINE-PROTEIN KINASE NEK2"/>
    <property type="match status" value="1"/>
</dbReference>
<evidence type="ECO:0000256" key="2">
    <source>
        <dbReference type="ARBA" id="ARBA00022679"/>
    </source>
</evidence>
<dbReference type="InterPro" id="IPR008271">
    <property type="entry name" value="Ser/Thr_kinase_AS"/>
</dbReference>
<evidence type="ECO:0000256" key="3">
    <source>
        <dbReference type="ARBA" id="ARBA00022741"/>
    </source>
</evidence>
<evidence type="ECO:0000313" key="9">
    <source>
        <dbReference type="Proteomes" id="UP000799444"/>
    </source>
</evidence>
<feature type="compositionally biased region" description="Basic and acidic residues" evidence="6">
    <location>
        <begin position="507"/>
        <end position="516"/>
    </location>
</feature>
<keyword evidence="3" id="KW-0547">Nucleotide-binding</keyword>
<dbReference type="InterPro" id="IPR050660">
    <property type="entry name" value="NEK_Ser/Thr_kinase"/>
</dbReference>
<protein>
    <recommendedName>
        <fullName evidence="1">non-specific serine/threonine protein kinase</fullName>
        <ecNumber evidence="1">2.7.11.1</ecNumber>
    </recommendedName>
</protein>
<dbReference type="Pfam" id="PF00069">
    <property type="entry name" value="Pkinase"/>
    <property type="match status" value="1"/>
</dbReference>
<reference evidence="8" key="1">
    <citation type="journal article" date="2020" name="Stud. Mycol.">
        <title>101 Dothideomycetes genomes: a test case for predicting lifestyles and emergence of pathogens.</title>
        <authorList>
            <person name="Haridas S."/>
            <person name="Albert R."/>
            <person name="Binder M."/>
            <person name="Bloem J."/>
            <person name="Labutti K."/>
            <person name="Salamov A."/>
            <person name="Andreopoulos B."/>
            <person name="Baker S."/>
            <person name="Barry K."/>
            <person name="Bills G."/>
            <person name="Bluhm B."/>
            <person name="Cannon C."/>
            <person name="Castanera R."/>
            <person name="Culley D."/>
            <person name="Daum C."/>
            <person name="Ezra D."/>
            <person name="Gonzalez J."/>
            <person name="Henrissat B."/>
            <person name="Kuo A."/>
            <person name="Liang C."/>
            <person name="Lipzen A."/>
            <person name="Lutzoni F."/>
            <person name="Magnuson J."/>
            <person name="Mondo S."/>
            <person name="Nolan M."/>
            <person name="Ohm R."/>
            <person name="Pangilinan J."/>
            <person name="Park H.-J."/>
            <person name="Ramirez L."/>
            <person name="Alfaro M."/>
            <person name="Sun H."/>
            <person name="Tritt A."/>
            <person name="Yoshinaga Y."/>
            <person name="Zwiers L.-H."/>
            <person name="Turgeon B."/>
            <person name="Goodwin S."/>
            <person name="Spatafora J."/>
            <person name="Crous P."/>
            <person name="Grigoriev I."/>
        </authorList>
    </citation>
    <scope>NUCLEOTIDE SEQUENCE</scope>
    <source>
        <strain evidence="8">CBS 125425</strain>
    </source>
</reference>
<feature type="domain" description="Protein kinase" evidence="7">
    <location>
        <begin position="101"/>
        <end position="479"/>
    </location>
</feature>
<gene>
    <name evidence="8" type="ORF">EJ04DRAFT_608469</name>
</gene>
<dbReference type="PANTHER" id="PTHR43671">
    <property type="entry name" value="SERINE/THREONINE-PROTEIN KINASE NEK"/>
    <property type="match status" value="1"/>
</dbReference>
<feature type="region of interest" description="Disordered" evidence="6">
    <location>
        <begin position="1"/>
        <end position="64"/>
    </location>
</feature>
<dbReference type="EMBL" id="ML996178">
    <property type="protein sequence ID" value="KAF2732385.1"/>
    <property type="molecule type" value="Genomic_DNA"/>
</dbReference>
<keyword evidence="4 8" id="KW-0418">Kinase</keyword>
<dbReference type="InterPro" id="IPR011009">
    <property type="entry name" value="Kinase-like_dom_sf"/>
</dbReference>
<dbReference type="Proteomes" id="UP000799444">
    <property type="component" value="Unassembled WGS sequence"/>
</dbReference>
<comment type="caution">
    <text evidence="8">The sequence shown here is derived from an EMBL/GenBank/DDBJ whole genome shotgun (WGS) entry which is preliminary data.</text>
</comment>
<organism evidence="8 9">
    <name type="scientific">Polyplosphaeria fusca</name>
    <dbReference type="NCBI Taxonomy" id="682080"/>
    <lineage>
        <taxon>Eukaryota</taxon>
        <taxon>Fungi</taxon>
        <taxon>Dikarya</taxon>
        <taxon>Ascomycota</taxon>
        <taxon>Pezizomycotina</taxon>
        <taxon>Dothideomycetes</taxon>
        <taxon>Pleosporomycetidae</taxon>
        <taxon>Pleosporales</taxon>
        <taxon>Tetraplosphaeriaceae</taxon>
        <taxon>Polyplosphaeria</taxon>
    </lineage>
</organism>
<evidence type="ECO:0000259" key="7">
    <source>
        <dbReference type="PROSITE" id="PS50011"/>
    </source>
</evidence>
<dbReference type="EC" id="2.7.11.1" evidence="1"/>
<evidence type="ECO:0000256" key="5">
    <source>
        <dbReference type="ARBA" id="ARBA00022840"/>
    </source>
</evidence>
<evidence type="ECO:0000313" key="8">
    <source>
        <dbReference type="EMBL" id="KAF2732385.1"/>
    </source>
</evidence>
<evidence type="ECO:0000256" key="4">
    <source>
        <dbReference type="ARBA" id="ARBA00022777"/>
    </source>
</evidence>
<accession>A0A9P4QVM7</accession>
<dbReference type="OrthoDB" id="310217at2759"/>
<dbReference type="GO" id="GO:0004674">
    <property type="term" value="F:protein serine/threonine kinase activity"/>
    <property type="evidence" value="ECO:0007669"/>
    <property type="project" value="UniProtKB-EC"/>
</dbReference>
<feature type="region of interest" description="Disordered" evidence="6">
    <location>
        <begin position="487"/>
        <end position="538"/>
    </location>
</feature>
<dbReference type="InterPro" id="IPR000719">
    <property type="entry name" value="Prot_kinase_dom"/>
</dbReference>
<evidence type="ECO:0000256" key="1">
    <source>
        <dbReference type="ARBA" id="ARBA00012513"/>
    </source>
</evidence>
<sequence length="719" mass="81630">MAGERAAAKPARGAGKKTAKKDAKKDAKKKVGTHKTKDGGRPTKSARKKAGVPPSSPSSGPEAEADLDVLAHPEELEPSRTMRKWVRSQFKHGPHWHFERILNKARVDQGKIHYTFHALDSDRNVTDRIVVRFWDLGAQGTLPGARKERVQDIEEFVNEVDIQLRILTLRCSHILRYRGASERRVDGGTDPVALYLYTQLAEGGTLENVLDAHDPEEYWIPIPEHHIWYTFQCLVQALISIRYGSVCRDPTRPPGRVPMTTKAPKPYVHLKLAAQNWAPIVHRDIKDVNIFLGDFDEKYKFYRRPLLSDFGLGKILHDYKDVDKDPKVVMSGQIFRDRADGTEFWHAPEQISPGRVINPRTGQLAKVLWALSEFTDIYAVGLVVWNMVHASHHGNWRVHMQQNHWTDLDAEGLDLAKLLPESSKSRGRVGIEADLPLHLTMIPPQYSFELISLIHECVRFDPRARPDLMELEHRIDTALQRLDRELGADKIQSSTPPDGLKVHYKKRSEFDGKDEPSPSPKRRSEKGPSPPRKELDEARDEYDEYEAMYSQKDGEAPIDADVQAAAIRAVHHVVRERGWNVRLQQFDLKFEQTKVLMMKSILGEQYKGRSGVDVTWDSPTEGALILDAYSEASDSLLAQSSEIVSEFKRALEMAKHAADWGVLLYAIGKPKMKKPSLEQLPVHRAVVKLIGATGMHSNKRYRHRQSSTRSPRNYCLEAA</sequence>
<dbReference type="GO" id="GO:0005524">
    <property type="term" value="F:ATP binding"/>
    <property type="evidence" value="ECO:0007669"/>
    <property type="project" value="UniProtKB-KW"/>
</dbReference>
<proteinExistence type="predicted"/>
<keyword evidence="5" id="KW-0067">ATP-binding</keyword>
<dbReference type="SMART" id="SM00220">
    <property type="entry name" value="S_TKc"/>
    <property type="match status" value="1"/>
</dbReference>